<dbReference type="Proteomes" id="UP000324222">
    <property type="component" value="Unassembled WGS sequence"/>
</dbReference>
<organism evidence="1 2">
    <name type="scientific">Portunus trituberculatus</name>
    <name type="common">Swimming crab</name>
    <name type="synonym">Neptunus trituberculatus</name>
    <dbReference type="NCBI Taxonomy" id="210409"/>
    <lineage>
        <taxon>Eukaryota</taxon>
        <taxon>Metazoa</taxon>
        <taxon>Ecdysozoa</taxon>
        <taxon>Arthropoda</taxon>
        <taxon>Crustacea</taxon>
        <taxon>Multicrustacea</taxon>
        <taxon>Malacostraca</taxon>
        <taxon>Eumalacostraca</taxon>
        <taxon>Eucarida</taxon>
        <taxon>Decapoda</taxon>
        <taxon>Pleocyemata</taxon>
        <taxon>Brachyura</taxon>
        <taxon>Eubrachyura</taxon>
        <taxon>Portunoidea</taxon>
        <taxon>Portunidae</taxon>
        <taxon>Portuninae</taxon>
        <taxon>Portunus</taxon>
    </lineage>
</organism>
<evidence type="ECO:0000313" key="2">
    <source>
        <dbReference type="Proteomes" id="UP000324222"/>
    </source>
</evidence>
<dbReference type="EMBL" id="VSRR010025535">
    <property type="protein sequence ID" value="MPC66930.1"/>
    <property type="molecule type" value="Genomic_DNA"/>
</dbReference>
<reference evidence="1 2" key="1">
    <citation type="submission" date="2019-05" db="EMBL/GenBank/DDBJ databases">
        <title>Another draft genome of Portunus trituberculatus and its Hox gene families provides insights of decapod evolution.</title>
        <authorList>
            <person name="Jeong J.-H."/>
            <person name="Song I."/>
            <person name="Kim S."/>
            <person name="Choi T."/>
            <person name="Kim D."/>
            <person name="Ryu S."/>
            <person name="Kim W."/>
        </authorList>
    </citation>
    <scope>NUCLEOTIDE SEQUENCE [LARGE SCALE GENOMIC DNA]</scope>
    <source>
        <tissue evidence="1">Muscle</tissue>
    </source>
</reference>
<dbReference type="AlphaFoldDB" id="A0A5B7H4B0"/>
<sequence length="165" mass="18248">MSGSLTLLKYQLGCSCQSHIIKLRFVILSGSVPCIGATCRCHRAPSSVVAGVVLNNPKRFKILVLDLCFQTWAPCEALVSQPPGQQEGAAPLCLAMDTRPGKASGSSVAWLLESVTRPGLTTLRRRCRFLPIMVLGTHSRTHTHRDREQYEGRNCTMHCNEWLSR</sequence>
<protein>
    <submittedName>
        <fullName evidence="1">Uncharacterized protein</fullName>
    </submittedName>
</protein>
<proteinExistence type="predicted"/>
<gene>
    <name evidence="1" type="ORF">E2C01_061088</name>
</gene>
<evidence type="ECO:0000313" key="1">
    <source>
        <dbReference type="EMBL" id="MPC66930.1"/>
    </source>
</evidence>
<accession>A0A5B7H4B0</accession>
<keyword evidence="2" id="KW-1185">Reference proteome</keyword>
<comment type="caution">
    <text evidence="1">The sequence shown here is derived from an EMBL/GenBank/DDBJ whole genome shotgun (WGS) entry which is preliminary data.</text>
</comment>
<name>A0A5B7H4B0_PORTR</name>